<keyword evidence="4" id="KW-1185">Reference proteome</keyword>
<comment type="similarity">
    <text evidence="1 2">Belongs to the OprB family.</text>
</comment>
<reference evidence="4" key="1">
    <citation type="submission" date="2017-12" db="EMBL/GenBank/DDBJ databases">
        <title>Draft genome sequence of Telmatospirillum siberiense 26-4b1T, an acidotolerant peatland alphaproteobacterium potentially involved in sulfur cycling.</title>
        <authorList>
            <person name="Hausmann B."/>
            <person name="Pjevac P."/>
            <person name="Schreck K."/>
            <person name="Herbold C.W."/>
            <person name="Daims H."/>
            <person name="Wagner M."/>
            <person name="Pester M."/>
            <person name="Loy A."/>
        </authorList>
    </citation>
    <scope>NUCLEOTIDE SEQUENCE [LARGE SCALE GENOMIC DNA]</scope>
    <source>
        <strain evidence="4">26-4b1</strain>
    </source>
</reference>
<protein>
    <submittedName>
        <fullName evidence="3">Porin</fullName>
    </submittedName>
</protein>
<dbReference type="InterPro" id="IPR038673">
    <property type="entry name" value="OprB_sf"/>
</dbReference>
<comment type="caution">
    <text evidence="3">The sequence shown here is derived from an EMBL/GenBank/DDBJ whole genome shotgun (WGS) entry which is preliminary data.</text>
</comment>
<dbReference type="InterPro" id="IPR052932">
    <property type="entry name" value="OprB_Porin"/>
</dbReference>
<gene>
    <name evidence="3" type="ORF">CWS72_02975</name>
</gene>
<dbReference type="GO" id="GO:0008643">
    <property type="term" value="P:carbohydrate transport"/>
    <property type="evidence" value="ECO:0007669"/>
    <property type="project" value="InterPro"/>
</dbReference>
<dbReference type="PANTHER" id="PTHR37944">
    <property type="entry name" value="PORIN B"/>
    <property type="match status" value="1"/>
</dbReference>
<accession>A0A2N3Q0H3</accession>
<proteinExistence type="inferred from homology"/>
<dbReference type="GO" id="GO:0015288">
    <property type="term" value="F:porin activity"/>
    <property type="evidence" value="ECO:0007669"/>
    <property type="project" value="InterPro"/>
</dbReference>
<name>A0A2N3Q0H3_9PROT</name>
<dbReference type="EMBL" id="PIUM01000002">
    <property type="protein sequence ID" value="PKU26111.1"/>
    <property type="molecule type" value="Genomic_DNA"/>
</dbReference>
<dbReference type="GO" id="GO:0016020">
    <property type="term" value="C:membrane"/>
    <property type="evidence" value="ECO:0007669"/>
    <property type="project" value="InterPro"/>
</dbReference>
<evidence type="ECO:0000313" key="4">
    <source>
        <dbReference type="Proteomes" id="UP000233293"/>
    </source>
</evidence>
<dbReference type="Gene3D" id="2.40.160.180">
    <property type="entry name" value="Carbohydrate-selective porin OprB"/>
    <property type="match status" value="1"/>
</dbReference>
<organism evidence="3 4">
    <name type="scientific">Telmatospirillum siberiense</name>
    <dbReference type="NCBI Taxonomy" id="382514"/>
    <lineage>
        <taxon>Bacteria</taxon>
        <taxon>Pseudomonadati</taxon>
        <taxon>Pseudomonadota</taxon>
        <taxon>Alphaproteobacteria</taxon>
        <taxon>Rhodospirillales</taxon>
        <taxon>Rhodospirillaceae</taxon>
        <taxon>Telmatospirillum</taxon>
    </lineage>
</organism>
<evidence type="ECO:0000256" key="1">
    <source>
        <dbReference type="ARBA" id="ARBA00008769"/>
    </source>
</evidence>
<dbReference type="AlphaFoldDB" id="A0A2N3Q0H3"/>
<dbReference type="PANTHER" id="PTHR37944:SF1">
    <property type="entry name" value="PORIN B"/>
    <property type="match status" value="1"/>
</dbReference>
<evidence type="ECO:0000313" key="3">
    <source>
        <dbReference type="EMBL" id="PKU26111.1"/>
    </source>
</evidence>
<dbReference type="InterPro" id="IPR007049">
    <property type="entry name" value="Carb-sel_porin_OprB"/>
</dbReference>
<dbReference type="Proteomes" id="UP000233293">
    <property type="component" value="Unassembled WGS sequence"/>
</dbReference>
<dbReference type="Pfam" id="PF04966">
    <property type="entry name" value="OprB"/>
    <property type="match status" value="1"/>
</dbReference>
<sequence>MRQSRIKVSELAIVSAIALLAFAPASVAQEAPATGSDVGSDVMDFLNGPGVPGPLAPLGKKLHAAGFTPKLNMIAVDINNLSEGEKTGKHESLMMFNVGLDTDLEKLIGLNGSTIHFNYLYVPGPHDNGNYFGSYGADSLVGNSGPFIPYVSHMNQFTWEQKLFGDRLDLEAGKSNPGNYFAKSLCNQPFVCQGISLQDGAGFAPPPYANLGARAAYKITPEVTAQGGYWRYNTAFPFSKGWEGWTGSVSTPAAFGSQYIVHPNVGMYFGNVTYETTYKTDRYPKYYELMFYHNDGKQIDMLTSKTHDGADGMYIGGRQTVWREAGESLAPRPTAVSVYGSLYASFDPNAGVPGAYSVQDEVDTGITLEGPFHSRPFDSYSVKFIWQHVSSHQQQFMKTFNTNYTVGPDEKAFGVDANFMLAGSVILSPWALYVLDPNALQATENGVSYNGNPKSGFAVGVNLVVLLDKMLGL</sequence>
<feature type="chain" id="PRO_5014488412" evidence="2">
    <location>
        <begin position="29"/>
        <end position="473"/>
    </location>
</feature>
<keyword evidence="2" id="KW-0732">Signal</keyword>
<feature type="signal peptide" evidence="2">
    <location>
        <begin position="1"/>
        <end position="28"/>
    </location>
</feature>
<evidence type="ECO:0000256" key="2">
    <source>
        <dbReference type="RuleBase" id="RU363072"/>
    </source>
</evidence>